<dbReference type="STRING" id="1177755.A7A08_00274"/>
<protein>
    <recommendedName>
        <fullName evidence="1">DUF6980 domain-containing protein</fullName>
    </recommendedName>
</protein>
<dbReference type="Pfam" id="PF22400">
    <property type="entry name" value="DUF6980"/>
    <property type="match status" value="1"/>
</dbReference>
<evidence type="ECO:0000313" key="2">
    <source>
        <dbReference type="EMBL" id="ODA68451.1"/>
    </source>
</evidence>
<evidence type="ECO:0000259" key="1">
    <source>
        <dbReference type="Pfam" id="PF22400"/>
    </source>
</evidence>
<sequence length="161" mass="18432">MTRNLTDDEFAQEIESNLTAIERLAAFHRDEAGWDEIWEGMFAIMAGHKAAVRHAFGLDPRRSVLYAEFPDLLWSACDPQHPIAYDPVFREFGMPVFDGGPSRMTLPFDPWSGKKLPGSVRDAYMDEAEKRFGPDIGILDQILDTLPQEFRSEAWWIARDL</sequence>
<accession>A0A1E2S1X1</accession>
<feature type="domain" description="DUF6980" evidence="1">
    <location>
        <begin position="79"/>
        <end position="157"/>
    </location>
</feature>
<proteinExistence type="predicted"/>
<dbReference type="InterPro" id="IPR053918">
    <property type="entry name" value="DUF6980"/>
</dbReference>
<gene>
    <name evidence="2" type="ORF">A7A08_00274</name>
</gene>
<dbReference type="EMBL" id="MASI01000001">
    <property type="protein sequence ID" value="ODA68451.1"/>
    <property type="molecule type" value="Genomic_DNA"/>
</dbReference>
<dbReference type="Proteomes" id="UP000095087">
    <property type="component" value="Unassembled WGS sequence"/>
</dbReference>
<organism evidence="2 3">
    <name type="scientific">Methyloligella halotolerans</name>
    <dbReference type="NCBI Taxonomy" id="1177755"/>
    <lineage>
        <taxon>Bacteria</taxon>
        <taxon>Pseudomonadati</taxon>
        <taxon>Pseudomonadota</taxon>
        <taxon>Alphaproteobacteria</taxon>
        <taxon>Hyphomicrobiales</taxon>
        <taxon>Hyphomicrobiaceae</taxon>
        <taxon>Methyloligella</taxon>
    </lineage>
</organism>
<dbReference type="RefSeq" id="WP_069093754.1">
    <property type="nucleotide sequence ID" value="NZ_MASI01000001.1"/>
</dbReference>
<comment type="caution">
    <text evidence="2">The sequence shown here is derived from an EMBL/GenBank/DDBJ whole genome shotgun (WGS) entry which is preliminary data.</text>
</comment>
<dbReference type="AlphaFoldDB" id="A0A1E2S1X1"/>
<dbReference type="OrthoDB" id="4206464at2"/>
<evidence type="ECO:0000313" key="3">
    <source>
        <dbReference type="Proteomes" id="UP000095087"/>
    </source>
</evidence>
<keyword evidence="3" id="KW-1185">Reference proteome</keyword>
<name>A0A1E2S1X1_9HYPH</name>
<reference evidence="2 3" key="1">
    <citation type="submission" date="2016-07" db="EMBL/GenBank/DDBJ databases">
        <title>Draft genome sequence of Methyloligella halotolerans C2T (VKM B-2706T=CCUG 61687T=DSM 25045T), a halotolerant polyhydroxybutyrate accumulating methylotroph.</title>
        <authorList>
            <person name="Vasilenko O.V."/>
            <person name="Doronina N.V."/>
            <person name="Poroshina M.N."/>
            <person name="Tarlachkov S.V."/>
            <person name="Trotsenko Y.A."/>
        </authorList>
    </citation>
    <scope>NUCLEOTIDE SEQUENCE [LARGE SCALE GENOMIC DNA]</scope>
    <source>
        <strain evidence="2 3">VKM B-2706</strain>
    </source>
</reference>